<dbReference type="Proteomes" id="UP000236333">
    <property type="component" value="Unassembled WGS sequence"/>
</dbReference>
<evidence type="ECO:0000256" key="3">
    <source>
        <dbReference type="PROSITE-ProRule" id="PRU00221"/>
    </source>
</evidence>
<feature type="compositionally biased region" description="Low complexity" evidence="4">
    <location>
        <begin position="638"/>
        <end position="656"/>
    </location>
</feature>
<gene>
    <name evidence="5" type="ORF">TSOC_006261</name>
</gene>
<dbReference type="InterPro" id="IPR036322">
    <property type="entry name" value="WD40_repeat_dom_sf"/>
</dbReference>
<dbReference type="Gene3D" id="2.130.10.10">
    <property type="entry name" value="YVTN repeat-like/Quinoprotein amine dehydrogenase"/>
    <property type="match status" value="2"/>
</dbReference>
<protein>
    <submittedName>
        <fullName evidence="5">WD and tetratricopeptide repeats protein 1</fullName>
    </submittedName>
</protein>
<sequence>MWHVAQHGHTGSILAARFLTGSGGSKLVCCSTDRQVRLVDLHKQAARPFLCHRARVKALAVVSPDTFLSASEDGTVRLFDVRQASSSRPSGSAAPWSGDAQSLLVEQRCERAGRSSLRISINSLAVSPLEPHLFATGGGDPFARLYDMRMLRTPHEQASPATGITGARPSWVSCYAPHHLCTPSLAAGAPTGFSTLGRVRHLTGVTFAAGGRHLLLSYSGEAVYAMCTRAHAMSYERLERRLKQHLPAAAAGSGAASAAAVGERSAAPAAWEFYSPPRRAAAAAAGRAAQAGAGGGTASAGGERAARLASRARFLNWSPAEAADVNQAAGAAALGGARSEGAAAAAGNAVHPYDLSGDVAMCAGGSDAAAAAGGSRHEEQEPSDGGYVRRFDGHKNIMTIKEVAWIGGAGFGPSYVASGSDDGHVFVWDYDTGEVVRMMAAQEHVIPTCLSVNPLEPMLAACGNGTVVRLWAPGGEPAARGASALSEEQRALAAANRVDLQRRQVEAELAARARPVGTGWASFAAAIRGRTDDLTAAVAVAATTLSAAAAAQRAEPRTPPRARARAASPASRAAALQPQQQPQPQEDADHPQERPLGEGMPPSQRAVLRLSTALERQQRRTGSPEETIPAFSPPPGVRPRGLLAGGRALAGEAAPGWGEGDREEGHLGEEEAGGEEGDAGEVEGRGSGPASTWRRGRGRAHFGTVLLAVPPVM</sequence>
<comment type="caution">
    <text evidence="5">The sequence shown here is derived from an EMBL/GenBank/DDBJ whole genome shotgun (WGS) entry which is preliminary data.</text>
</comment>
<keyword evidence="6" id="KW-1185">Reference proteome</keyword>
<evidence type="ECO:0000313" key="5">
    <source>
        <dbReference type="EMBL" id="PNH07294.1"/>
    </source>
</evidence>
<evidence type="ECO:0000256" key="4">
    <source>
        <dbReference type="SAM" id="MobiDB-lite"/>
    </source>
</evidence>
<dbReference type="Pfam" id="PF00400">
    <property type="entry name" value="WD40"/>
    <property type="match status" value="2"/>
</dbReference>
<feature type="compositionally biased region" description="Low complexity" evidence="4">
    <location>
        <begin position="565"/>
        <end position="585"/>
    </location>
</feature>
<feature type="region of interest" description="Disordered" evidence="4">
    <location>
        <begin position="615"/>
        <end position="701"/>
    </location>
</feature>
<organism evidence="5 6">
    <name type="scientific">Tetrabaena socialis</name>
    <dbReference type="NCBI Taxonomy" id="47790"/>
    <lineage>
        <taxon>Eukaryota</taxon>
        <taxon>Viridiplantae</taxon>
        <taxon>Chlorophyta</taxon>
        <taxon>core chlorophytes</taxon>
        <taxon>Chlorophyceae</taxon>
        <taxon>CS clade</taxon>
        <taxon>Chlamydomonadales</taxon>
        <taxon>Tetrabaenaceae</taxon>
        <taxon>Tetrabaena</taxon>
    </lineage>
</organism>
<dbReference type="GO" id="GO:0005737">
    <property type="term" value="C:cytoplasm"/>
    <property type="evidence" value="ECO:0007669"/>
    <property type="project" value="TreeGrafter"/>
</dbReference>
<dbReference type="InterPro" id="IPR001680">
    <property type="entry name" value="WD40_rpt"/>
</dbReference>
<dbReference type="PANTHER" id="PTHR15574:SF40">
    <property type="entry name" value="WD AND TETRATRICOPEPTIDE REPEATS PROTEIN 1"/>
    <property type="match status" value="1"/>
</dbReference>
<dbReference type="InterPro" id="IPR015943">
    <property type="entry name" value="WD40/YVTN_repeat-like_dom_sf"/>
</dbReference>
<dbReference type="SMART" id="SM00320">
    <property type="entry name" value="WD40"/>
    <property type="match status" value="5"/>
</dbReference>
<keyword evidence="1 3" id="KW-0853">WD repeat</keyword>
<dbReference type="OrthoDB" id="4869960at2759"/>
<dbReference type="InterPro" id="IPR045151">
    <property type="entry name" value="DCAF8"/>
</dbReference>
<dbReference type="GO" id="GO:0080008">
    <property type="term" value="C:Cul4-RING E3 ubiquitin ligase complex"/>
    <property type="evidence" value="ECO:0007669"/>
    <property type="project" value="TreeGrafter"/>
</dbReference>
<feature type="compositionally biased region" description="Basic and acidic residues" evidence="4">
    <location>
        <begin position="659"/>
        <end position="669"/>
    </location>
</feature>
<proteinExistence type="predicted"/>
<evidence type="ECO:0000256" key="1">
    <source>
        <dbReference type="ARBA" id="ARBA00022574"/>
    </source>
</evidence>
<evidence type="ECO:0000313" key="6">
    <source>
        <dbReference type="Proteomes" id="UP000236333"/>
    </source>
</evidence>
<feature type="region of interest" description="Disordered" evidence="4">
    <location>
        <begin position="549"/>
        <end position="602"/>
    </location>
</feature>
<dbReference type="GO" id="GO:0045717">
    <property type="term" value="P:negative regulation of fatty acid biosynthetic process"/>
    <property type="evidence" value="ECO:0007669"/>
    <property type="project" value="TreeGrafter"/>
</dbReference>
<keyword evidence="2" id="KW-0677">Repeat</keyword>
<dbReference type="EMBL" id="PGGS01000187">
    <property type="protein sequence ID" value="PNH07294.1"/>
    <property type="molecule type" value="Genomic_DNA"/>
</dbReference>
<name>A0A2J8A454_9CHLO</name>
<feature type="compositionally biased region" description="Basic and acidic residues" evidence="4">
    <location>
        <begin position="587"/>
        <end position="596"/>
    </location>
</feature>
<dbReference type="SUPFAM" id="SSF50978">
    <property type="entry name" value="WD40 repeat-like"/>
    <property type="match status" value="1"/>
</dbReference>
<evidence type="ECO:0000256" key="2">
    <source>
        <dbReference type="ARBA" id="ARBA00022737"/>
    </source>
</evidence>
<feature type="repeat" description="WD" evidence="3">
    <location>
        <begin position="414"/>
        <end position="438"/>
    </location>
</feature>
<feature type="compositionally biased region" description="Acidic residues" evidence="4">
    <location>
        <begin position="670"/>
        <end position="681"/>
    </location>
</feature>
<dbReference type="PROSITE" id="PS50082">
    <property type="entry name" value="WD_REPEATS_2"/>
    <property type="match status" value="1"/>
</dbReference>
<dbReference type="AlphaFoldDB" id="A0A2J8A454"/>
<dbReference type="PANTHER" id="PTHR15574">
    <property type="entry name" value="WD REPEAT DOMAIN-CONTAINING FAMILY"/>
    <property type="match status" value="1"/>
</dbReference>
<reference evidence="5 6" key="1">
    <citation type="journal article" date="2017" name="Mol. Biol. Evol.">
        <title>The 4-celled Tetrabaena socialis nuclear genome reveals the essential components for genetic control of cell number at the origin of multicellularity in the volvocine lineage.</title>
        <authorList>
            <person name="Featherston J."/>
            <person name="Arakaki Y."/>
            <person name="Hanschen E.R."/>
            <person name="Ferris P.J."/>
            <person name="Michod R.E."/>
            <person name="Olson B.J.S.C."/>
            <person name="Nozaki H."/>
            <person name="Durand P.M."/>
        </authorList>
    </citation>
    <scope>NUCLEOTIDE SEQUENCE [LARGE SCALE GENOMIC DNA]</scope>
    <source>
        <strain evidence="5 6">NIES-571</strain>
    </source>
</reference>
<accession>A0A2J8A454</accession>